<accession>A0ABD1SWE6</accession>
<sequence>MEKFLNPYDKEYMKMTMLKHEETFREQVCELHRLYHIQKILMKDIAKNRQNMHDFKSTSKKMIMNDHGDVHKNTRQCLELERHAEKFKIEDESELELTLGRTSYYRKRKDVETPLASESGPSFSSSSTGSSHIKFTTREELLNPSFLGRSKNSSEVEEKLRQDILNNPPWLMQVLSLNMT</sequence>
<protein>
    <submittedName>
        <fullName evidence="1">Uncharacterized protein</fullName>
    </submittedName>
</protein>
<organism evidence="1 2">
    <name type="scientific">Abeliophyllum distichum</name>
    <dbReference type="NCBI Taxonomy" id="126358"/>
    <lineage>
        <taxon>Eukaryota</taxon>
        <taxon>Viridiplantae</taxon>
        <taxon>Streptophyta</taxon>
        <taxon>Embryophyta</taxon>
        <taxon>Tracheophyta</taxon>
        <taxon>Spermatophyta</taxon>
        <taxon>Magnoliopsida</taxon>
        <taxon>eudicotyledons</taxon>
        <taxon>Gunneridae</taxon>
        <taxon>Pentapetalae</taxon>
        <taxon>asterids</taxon>
        <taxon>lamiids</taxon>
        <taxon>Lamiales</taxon>
        <taxon>Oleaceae</taxon>
        <taxon>Forsythieae</taxon>
        <taxon>Abeliophyllum</taxon>
    </lineage>
</organism>
<dbReference type="PANTHER" id="PTHR33167:SF26">
    <property type="entry name" value="EXPRESSED PROTEIN"/>
    <property type="match status" value="1"/>
</dbReference>
<proteinExistence type="predicted"/>
<gene>
    <name evidence="1" type="ORF">Adt_20380</name>
</gene>
<dbReference type="PANTHER" id="PTHR33167">
    <property type="entry name" value="TRANSCRIPTION FACTOR, PUTATIVE (DUF863)-RELATED"/>
    <property type="match status" value="1"/>
</dbReference>
<dbReference type="AlphaFoldDB" id="A0ABD1SWE6"/>
<comment type="caution">
    <text evidence="1">The sequence shown here is derived from an EMBL/GenBank/DDBJ whole genome shotgun (WGS) entry which is preliminary data.</text>
</comment>
<dbReference type="Proteomes" id="UP001604336">
    <property type="component" value="Unassembled WGS sequence"/>
</dbReference>
<dbReference type="EMBL" id="JBFOLK010000006">
    <property type="protein sequence ID" value="KAL2504759.1"/>
    <property type="molecule type" value="Genomic_DNA"/>
</dbReference>
<evidence type="ECO:0000313" key="2">
    <source>
        <dbReference type="Proteomes" id="UP001604336"/>
    </source>
</evidence>
<reference evidence="2" key="1">
    <citation type="submission" date="2024-07" db="EMBL/GenBank/DDBJ databases">
        <title>Two chromosome-level genome assemblies of Korean endemic species Abeliophyllum distichum and Forsythia ovata (Oleaceae).</title>
        <authorList>
            <person name="Jang H."/>
        </authorList>
    </citation>
    <scope>NUCLEOTIDE SEQUENCE [LARGE SCALE GENOMIC DNA]</scope>
</reference>
<evidence type="ECO:0000313" key="1">
    <source>
        <dbReference type="EMBL" id="KAL2504759.1"/>
    </source>
</evidence>
<keyword evidence="2" id="KW-1185">Reference proteome</keyword>
<name>A0ABD1SWE6_9LAMI</name>